<dbReference type="Pfam" id="PF02949">
    <property type="entry name" value="7tm_6"/>
    <property type="match status" value="1"/>
</dbReference>
<dbReference type="AlphaFoldDB" id="M3V886"/>
<comment type="subcellular location">
    <subcellularLocation>
        <location evidence="1">Membrane</location>
        <topology evidence="1">Multi-pass membrane protein</topology>
    </subcellularLocation>
</comment>
<organism evidence="9">
    <name type="scientific">Ips typographus</name>
    <name type="common">European spruce bark beetle</name>
    <dbReference type="NCBI Taxonomy" id="55986"/>
    <lineage>
        <taxon>Eukaryota</taxon>
        <taxon>Metazoa</taxon>
        <taxon>Ecdysozoa</taxon>
        <taxon>Arthropoda</taxon>
        <taxon>Hexapoda</taxon>
        <taxon>Insecta</taxon>
        <taxon>Pterygota</taxon>
        <taxon>Neoptera</taxon>
        <taxon>Endopterygota</taxon>
        <taxon>Coleoptera</taxon>
        <taxon>Polyphaga</taxon>
        <taxon>Cucujiformia</taxon>
        <taxon>Curculionidae</taxon>
        <taxon>Scolytinae</taxon>
        <taxon>Ips</taxon>
    </lineage>
</organism>
<accession>M3V886</accession>
<protein>
    <submittedName>
        <fullName evidence="9">Odorant receptor 22</fullName>
    </submittedName>
</protein>
<dbReference type="GO" id="GO:0007165">
    <property type="term" value="P:signal transduction"/>
    <property type="evidence" value="ECO:0007669"/>
    <property type="project" value="UniProtKB-KW"/>
</dbReference>
<dbReference type="InterPro" id="IPR004117">
    <property type="entry name" value="7tm6_olfct_rcpt"/>
</dbReference>
<keyword evidence="3" id="KW-0812">Transmembrane</keyword>
<keyword evidence="8" id="KW-0807">Transducer</keyword>
<keyword evidence="6" id="KW-0472">Membrane</keyword>
<evidence type="ECO:0000256" key="2">
    <source>
        <dbReference type="ARBA" id="ARBA00022606"/>
    </source>
</evidence>
<gene>
    <name evidence="9" type="primary">ItypOR22</name>
</gene>
<evidence type="ECO:0000256" key="8">
    <source>
        <dbReference type="ARBA" id="ARBA00023224"/>
    </source>
</evidence>
<dbReference type="GO" id="GO:0004984">
    <property type="term" value="F:olfactory receptor activity"/>
    <property type="evidence" value="ECO:0007669"/>
    <property type="project" value="InterPro"/>
</dbReference>
<keyword evidence="5" id="KW-1133">Transmembrane helix</keyword>
<name>M3V886_IPSTY</name>
<evidence type="ECO:0000256" key="4">
    <source>
        <dbReference type="ARBA" id="ARBA00022725"/>
    </source>
</evidence>
<evidence type="ECO:0000256" key="5">
    <source>
        <dbReference type="ARBA" id="ARBA00022989"/>
    </source>
</evidence>
<reference evidence="9" key="1">
    <citation type="journal article" date="2013" name="BMC Genomics">
        <title>Antennal transcriptome analysis of the chemosensory gene families in the tree killing bark beetles, Ips typographus and Dendroctonus ponderosae (Coleoptera: Curculionidae: Scolytinae).</title>
        <authorList>
            <person name="Andersson M.N."/>
            <person name="Grosse-Wilde E."/>
            <person name="Keeling C.I."/>
            <person name="Bengtsson J.M."/>
            <person name="Yuen M.M."/>
            <person name="Li M."/>
            <person name="Hillbur Y."/>
            <person name="Bohlmann J."/>
            <person name="Hansson B.S."/>
            <person name="Schlyter F."/>
        </authorList>
    </citation>
    <scope>NUCLEOTIDE SEQUENCE</scope>
</reference>
<feature type="non-terminal residue" evidence="9">
    <location>
        <position position="95"/>
    </location>
</feature>
<proteinExistence type="evidence at transcript level"/>
<feature type="non-terminal residue" evidence="9">
    <location>
        <position position="1"/>
    </location>
</feature>
<evidence type="ECO:0000256" key="7">
    <source>
        <dbReference type="ARBA" id="ARBA00023170"/>
    </source>
</evidence>
<evidence type="ECO:0000313" key="9">
    <source>
        <dbReference type="EMBL" id="JAA74424.1"/>
    </source>
</evidence>
<evidence type="ECO:0000256" key="6">
    <source>
        <dbReference type="ARBA" id="ARBA00023136"/>
    </source>
</evidence>
<dbReference type="GO" id="GO:0016020">
    <property type="term" value="C:membrane"/>
    <property type="evidence" value="ECO:0007669"/>
    <property type="project" value="UniProtKB-SubCell"/>
</dbReference>
<keyword evidence="7 9" id="KW-0675">Receptor</keyword>
<keyword evidence="4" id="KW-0552">Olfaction</keyword>
<sequence length="95" mass="11240">KLDELLNNEDAEFYTFTCVIKWHNQIIDFIGEYNNVMSGVMLFDFLQSSMQVAFIVVQILVSGITLMILSYVLFFIITMLFRLILYYHYANEVTY</sequence>
<dbReference type="EMBL" id="GACR01000037">
    <property type="protein sequence ID" value="JAA74424.1"/>
    <property type="molecule type" value="mRNA"/>
</dbReference>
<keyword evidence="2" id="KW-0716">Sensory transduction</keyword>
<evidence type="ECO:0000256" key="1">
    <source>
        <dbReference type="ARBA" id="ARBA00004141"/>
    </source>
</evidence>
<evidence type="ECO:0000256" key="3">
    <source>
        <dbReference type="ARBA" id="ARBA00022692"/>
    </source>
</evidence>
<dbReference type="GO" id="GO:0005549">
    <property type="term" value="F:odorant binding"/>
    <property type="evidence" value="ECO:0007669"/>
    <property type="project" value="InterPro"/>
</dbReference>